<evidence type="ECO:0000313" key="10">
    <source>
        <dbReference type="Proteomes" id="UP000218332"/>
    </source>
</evidence>
<dbReference type="InterPro" id="IPR029063">
    <property type="entry name" value="SAM-dependent_MTases_sf"/>
</dbReference>
<dbReference type="PANTHER" id="PTHR18895">
    <property type="entry name" value="HEMK METHYLTRANSFERASE"/>
    <property type="match status" value="1"/>
</dbReference>
<evidence type="ECO:0000313" key="8">
    <source>
        <dbReference type="EMBL" id="PAV27234.1"/>
    </source>
</evidence>
<dbReference type="Pfam" id="PF17827">
    <property type="entry name" value="PrmC_N"/>
    <property type="match status" value="1"/>
</dbReference>
<dbReference type="Proteomes" id="UP000245887">
    <property type="component" value="Unassembled WGS sequence"/>
</dbReference>
<sequence length="287" mass="31577">MSNRPRTIELALSQAVACIASESPRVDAERLLEHVIDRGPTWFRTWPDKVLTDDEDTRFQSLVERRAAGEPVAHLTGSQGFWSLDLAVSTDTLIPRPDTETLIEVALTLPLPANAQVLDLGTGTGAIALALASERGDWQVTACDSHRGAVDLAQRNAQACGLGVSVQFSDWFHHLPVQPFDLIVSNPPYIRSGDPHLAQGDVRWEPVSALVSGEDGLDAIRHILREAPDWLGPSGWLALEHGYDQGQAVRALFRERGFADVATHRDYGDQERVTRGCWRVMESGYAE</sequence>
<evidence type="ECO:0000256" key="2">
    <source>
        <dbReference type="ARBA" id="ARBA00022679"/>
    </source>
</evidence>
<evidence type="ECO:0000256" key="4">
    <source>
        <dbReference type="ARBA" id="ARBA00048391"/>
    </source>
</evidence>
<dbReference type="PANTHER" id="PTHR18895:SF74">
    <property type="entry name" value="MTRF1L RELEASE FACTOR GLUTAMINE METHYLTRANSFERASE"/>
    <property type="match status" value="1"/>
</dbReference>
<name>A0A2A2I7G5_9GAMM</name>
<comment type="function">
    <text evidence="5">Methylates the class 1 translation termination release factors RF1/PrfA and RF2/PrfB on the glutamine residue of the universally conserved GGQ motif.</text>
</comment>
<dbReference type="SUPFAM" id="SSF53335">
    <property type="entry name" value="S-adenosyl-L-methionine-dependent methyltransferases"/>
    <property type="match status" value="1"/>
</dbReference>
<dbReference type="InterPro" id="IPR007848">
    <property type="entry name" value="Small_mtfrase_dom"/>
</dbReference>
<dbReference type="InterPro" id="IPR050320">
    <property type="entry name" value="N5-glutamine_MTase"/>
</dbReference>
<dbReference type="InterPro" id="IPR002052">
    <property type="entry name" value="DNA_methylase_N6_adenine_CS"/>
</dbReference>
<feature type="domain" description="Release factor glutamine methyltransferase N-terminal" evidence="7">
    <location>
        <begin position="13"/>
        <end position="77"/>
    </location>
</feature>
<dbReference type="HAMAP" id="MF_02126">
    <property type="entry name" value="RF_methyltr_PrmC"/>
    <property type="match status" value="1"/>
</dbReference>
<dbReference type="InterPro" id="IPR019874">
    <property type="entry name" value="RF_methyltr_PrmC"/>
</dbReference>
<keyword evidence="1 5" id="KW-0489">Methyltransferase</keyword>
<reference evidence="9 11" key="2">
    <citation type="submission" date="2018-04" db="EMBL/GenBank/DDBJ databases">
        <title>Genomic Encyclopedia of Type Strains, Phase IV (KMG-IV): sequencing the most valuable type-strain genomes for metagenomic binning, comparative biology and taxonomic classification.</title>
        <authorList>
            <person name="Goeker M."/>
        </authorList>
    </citation>
    <scope>NUCLEOTIDE SEQUENCE [LARGE SCALE GENOMIC DNA]</scope>
    <source>
        <strain evidence="9 11">DSM 28688</strain>
    </source>
</reference>
<evidence type="ECO:0000313" key="11">
    <source>
        <dbReference type="Proteomes" id="UP000245887"/>
    </source>
</evidence>
<keyword evidence="2 5" id="KW-0808">Transferase</keyword>
<dbReference type="NCBIfam" id="TIGR03534">
    <property type="entry name" value="RF_mod_PrmC"/>
    <property type="match status" value="1"/>
</dbReference>
<evidence type="ECO:0000313" key="9">
    <source>
        <dbReference type="EMBL" id="PVY78926.1"/>
    </source>
</evidence>
<keyword evidence="10" id="KW-1185">Reference proteome</keyword>
<dbReference type="EMBL" id="QEKQ01000001">
    <property type="protein sequence ID" value="PVY78926.1"/>
    <property type="molecule type" value="Genomic_DNA"/>
</dbReference>
<feature type="binding site" evidence="5">
    <location>
        <position position="186"/>
    </location>
    <ligand>
        <name>S-adenosyl-L-methionine</name>
        <dbReference type="ChEBI" id="CHEBI:59789"/>
    </ligand>
</feature>
<keyword evidence="3 5" id="KW-0949">S-adenosyl-L-methionine</keyword>
<proteinExistence type="inferred from homology"/>
<dbReference type="FunFam" id="3.40.50.150:FF:000053">
    <property type="entry name" value="Release factor glutamine methyltransferase"/>
    <property type="match status" value="1"/>
</dbReference>
<gene>
    <name evidence="5 8" type="primary">prmC</name>
    <name evidence="9" type="ORF">C8D92_101132</name>
    <name evidence="8" type="ORF">CF392_01935</name>
</gene>
<dbReference type="CDD" id="cd02440">
    <property type="entry name" value="AdoMet_MTases"/>
    <property type="match status" value="1"/>
</dbReference>
<dbReference type="GO" id="GO:0102559">
    <property type="term" value="F:peptide chain release factor N(5)-glutamine methyltransferase activity"/>
    <property type="evidence" value="ECO:0007669"/>
    <property type="project" value="UniProtKB-EC"/>
</dbReference>
<dbReference type="AlphaFoldDB" id="A0A2A2I7G5"/>
<dbReference type="OrthoDB" id="9800643at2"/>
<reference evidence="8 10" key="1">
    <citation type="submission" date="2017-07" db="EMBL/GenBank/DDBJ databases">
        <title>Tamlnaduibacter salinus (Mi-7) genome sequencing.</title>
        <authorList>
            <person name="Verma A."/>
            <person name="Krishnamurthi S."/>
        </authorList>
    </citation>
    <scope>NUCLEOTIDE SEQUENCE [LARGE SCALE GENOMIC DNA]</scope>
    <source>
        <strain evidence="8 10">Mi-7</strain>
    </source>
</reference>
<dbReference type="GO" id="GO:0032259">
    <property type="term" value="P:methylation"/>
    <property type="evidence" value="ECO:0007669"/>
    <property type="project" value="UniProtKB-KW"/>
</dbReference>
<dbReference type="PROSITE" id="PS00092">
    <property type="entry name" value="N6_MTASE"/>
    <property type="match status" value="1"/>
</dbReference>
<dbReference type="Pfam" id="PF05175">
    <property type="entry name" value="MTS"/>
    <property type="match status" value="1"/>
</dbReference>
<evidence type="ECO:0000256" key="1">
    <source>
        <dbReference type="ARBA" id="ARBA00022603"/>
    </source>
</evidence>
<feature type="binding site" evidence="5">
    <location>
        <begin position="121"/>
        <end position="125"/>
    </location>
    <ligand>
        <name>S-adenosyl-L-methionine</name>
        <dbReference type="ChEBI" id="CHEBI:59789"/>
    </ligand>
</feature>
<feature type="binding site" evidence="5">
    <location>
        <position position="171"/>
    </location>
    <ligand>
        <name>S-adenosyl-L-methionine</name>
        <dbReference type="ChEBI" id="CHEBI:59789"/>
    </ligand>
</feature>
<dbReference type="EMBL" id="NMPM01000008">
    <property type="protein sequence ID" value="PAV27234.1"/>
    <property type="molecule type" value="Genomic_DNA"/>
</dbReference>
<dbReference type="NCBIfam" id="TIGR00536">
    <property type="entry name" value="hemK_fam"/>
    <property type="match status" value="1"/>
</dbReference>
<evidence type="ECO:0000256" key="5">
    <source>
        <dbReference type="HAMAP-Rule" id="MF_02126"/>
    </source>
</evidence>
<evidence type="ECO:0000259" key="6">
    <source>
        <dbReference type="Pfam" id="PF05175"/>
    </source>
</evidence>
<feature type="binding site" evidence="5">
    <location>
        <position position="144"/>
    </location>
    <ligand>
        <name>S-adenosyl-L-methionine</name>
        <dbReference type="ChEBI" id="CHEBI:59789"/>
    </ligand>
</feature>
<feature type="binding site" evidence="5">
    <location>
        <begin position="186"/>
        <end position="189"/>
    </location>
    <ligand>
        <name>substrate</name>
    </ligand>
</feature>
<comment type="similarity">
    <text evidence="5">Belongs to the protein N5-glutamine methyltransferase family. PrmC subfamily.</text>
</comment>
<dbReference type="EC" id="2.1.1.297" evidence="5"/>
<dbReference type="Proteomes" id="UP000218332">
    <property type="component" value="Unassembled WGS sequence"/>
</dbReference>
<protein>
    <recommendedName>
        <fullName evidence="5">Release factor glutamine methyltransferase</fullName>
        <shortName evidence="5">RF MTase</shortName>
        <ecNumber evidence="5">2.1.1.297</ecNumber>
    </recommendedName>
    <alternativeName>
        <fullName evidence="5">N5-glutamine methyltransferase PrmC</fullName>
    </alternativeName>
    <alternativeName>
        <fullName evidence="5">Protein-(glutamine-N5) MTase PrmC</fullName>
    </alternativeName>
    <alternativeName>
        <fullName evidence="5">Protein-glutamine N-methyltransferase PrmC</fullName>
    </alternativeName>
</protein>
<accession>A0A2A2I7G5</accession>
<evidence type="ECO:0000259" key="7">
    <source>
        <dbReference type="Pfam" id="PF17827"/>
    </source>
</evidence>
<dbReference type="InterPro" id="IPR040758">
    <property type="entry name" value="PrmC_N"/>
</dbReference>
<dbReference type="GO" id="GO:0003676">
    <property type="term" value="F:nucleic acid binding"/>
    <property type="evidence" value="ECO:0007669"/>
    <property type="project" value="InterPro"/>
</dbReference>
<feature type="domain" description="Methyltransferase small" evidence="6">
    <location>
        <begin position="108"/>
        <end position="191"/>
    </location>
</feature>
<comment type="caution">
    <text evidence="8">The sequence shown here is derived from an EMBL/GenBank/DDBJ whole genome shotgun (WGS) entry which is preliminary data.</text>
</comment>
<evidence type="ECO:0000256" key="3">
    <source>
        <dbReference type="ARBA" id="ARBA00022691"/>
    </source>
</evidence>
<dbReference type="InterPro" id="IPR004556">
    <property type="entry name" value="HemK-like"/>
</dbReference>
<dbReference type="Gene3D" id="3.40.50.150">
    <property type="entry name" value="Vaccinia Virus protein VP39"/>
    <property type="match status" value="1"/>
</dbReference>
<organism evidence="8 10">
    <name type="scientific">Tamilnaduibacter salinus</name>
    <dbReference type="NCBI Taxonomy" id="1484056"/>
    <lineage>
        <taxon>Bacteria</taxon>
        <taxon>Pseudomonadati</taxon>
        <taxon>Pseudomonadota</taxon>
        <taxon>Gammaproteobacteria</taxon>
        <taxon>Pseudomonadales</taxon>
        <taxon>Marinobacteraceae</taxon>
        <taxon>Tamilnaduibacter</taxon>
    </lineage>
</organism>
<dbReference type="RefSeq" id="WP_095609778.1">
    <property type="nucleotide sequence ID" value="NZ_NMPM01000008.1"/>
</dbReference>
<dbReference type="Gene3D" id="1.10.8.10">
    <property type="entry name" value="DNA helicase RuvA subunit, C-terminal domain"/>
    <property type="match status" value="1"/>
</dbReference>
<comment type="catalytic activity">
    <reaction evidence="4 5">
        <text>L-glutaminyl-[peptide chain release factor] + S-adenosyl-L-methionine = N(5)-methyl-L-glutaminyl-[peptide chain release factor] + S-adenosyl-L-homocysteine + H(+)</text>
        <dbReference type="Rhea" id="RHEA:42896"/>
        <dbReference type="Rhea" id="RHEA-COMP:10271"/>
        <dbReference type="Rhea" id="RHEA-COMP:10272"/>
        <dbReference type="ChEBI" id="CHEBI:15378"/>
        <dbReference type="ChEBI" id="CHEBI:30011"/>
        <dbReference type="ChEBI" id="CHEBI:57856"/>
        <dbReference type="ChEBI" id="CHEBI:59789"/>
        <dbReference type="ChEBI" id="CHEBI:61891"/>
        <dbReference type="EC" id="2.1.1.297"/>
    </reaction>
</comment>